<accession>A0A6J1CPJ5</accession>
<evidence type="ECO:0000313" key="5">
    <source>
        <dbReference type="Proteomes" id="UP000504603"/>
    </source>
</evidence>
<dbReference type="AlphaFoldDB" id="A0A6J1CPJ5"/>
<dbReference type="InterPro" id="IPR001077">
    <property type="entry name" value="COMT_C"/>
</dbReference>
<dbReference type="RefSeq" id="XP_022143519.1">
    <property type="nucleotide sequence ID" value="XM_022287827.1"/>
</dbReference>
<feature type="domain" description="O-methyltransferase C-terminal" evidence="4">
    <location>
        <begin position="12"/>
        <end position="129"/>
    </location>
</feature>
<dbReference type="Proteomes" id="UP000504603">
    <property type="component" value="Unplaced"/>
</dbReference>
<dbReference type="GO" id="GO:0008171">
    <property type="term" value="F:O-methyltransferase activity"/>
    <property type="evidence" value="ECO:0007669"/>
    <property type="project" value="InterPro"/>
</dbReference>
<dbReference type="InterPro" id="IPR029063">
    <property type="entry name" value="SAM-dependent_MTases_sf"/>
</dbReference>
<dbReference type="SUPFAM" id="SSF53335">
    <property type="entry name" value="S-adenosyl-L-methionine-dependent methyltransferases"/>
    <property type="match status" value="1"/>
</dbReference>
<evidence type="ECO:0000313" key="6">
    <source>
        <dbReference type="RefSeq" id="XP_022143519.1"/>
    </source>
</evidence>
<evidence type="ECO:0000256" key="3">
    <source>
        <dbReference type="ARBA" id="ARBA00022691"/>
    </source>
</evidence>
<dbReference type="GO" id="GO:0032259">
    <property type="term" value="P:methylation"/>
    <property type="evidence" value="ECO:0007669"/>
    <property type="project" value="UniProtKB-KW"/>
</dbReference>
<sequence>SLIQDQVFLDSWRELKNAVIEGGVAFNRAHGGVHAFEYPDFDTRFNKVFNTAMLNETTMGIKKIVESYKGFANLKQLVDVGGGLGVTLQIITSKYPSIEGINFIRDAPAYPGVEHVGGDMFESVPRGGLFS</sequence>
<name>A0A6J1CPJ5_MOMCH</name>
<dbReference type="OrthoDB" id="1606438at2759"/>
<gene>
    <name evidence="6" type="primary">LOC111013391</name>
</gene>
<protein>
    <submittedName>
        <fullName evidence="6">Caffeic acid 3-O-methyltransferase-like</fullName>
    </submittedName>
</protein>
<reference evidence="6" key="1">
    <citation type="submission" date="2025-08" db="UniProtKB">
        <authorList>
            <consortium name="RefSeq"/>
        </authorList>
    </citation>
    <scope>IDENTIFICATION</scope>
</reference>
<dbReference type="Pfam" id="PF00891">
    <property type="entry name" value="Methyltransf_2"/>
    <property type="match status" value="1"/>
</dbReference>
<dbReference type="Gene3D" id="3.40.50.150">
    <property type="entry name" value="Vaccinia Virus protein VP39"/>
    <property type="match status" value="1"/>
</dbReference>
<keyword evidence="3" id="KW-0949">S-adenosyl-L-methionine</keyword>
<evidence type="ECO:0000259" key="4">
    <source>
        <dbReference type="Pfam" id="PF00891"/>
    </source>
</evidence>
<keyword evidence="2" id="KW-0808">Transferase</keyword>
<keyword evidence="5" id="KW-1185">Reference proteome</keyword>
<feature type="non-terminal residue" evidence="6">
    <location>
        <position position="1"/>
    </location>
</feature>
<evidence type="ECO:0000256" key="1">
    <source>
        <dbReference type="ARBA" id="ARBA00022603"/>
    </source>
</evidence>
<keyword evidence="1" id="KW-0489">Methyltransferase</keyword>
<dbReference type="KEGG" id="mcha:111013391"/>
<organism evidence="5 6">
    <name type="scientific">Momordica charantia</name>
    <name type="common">Bitter gourd</name>
    <name type="synonym">Balsam pear</name>
    <dbReference type="NCBI Taxonomy" id="3673"/>
    <lineage>
        <taxon>Eukaryota</taxon>
        <taxon>Viridiplantae</taxon>
        <taxon>Streptophyta</taxon>
        <taxon>Embryophyta</taxon>
        <taxon>Tracheophyta</taxon>
        <taxon>Spermatophyta</taxon>
        <taxon>Magnoliopsida</taxon>
        <taxon>eudicotyledons</taxon>
        <taxon>Gunneridae</taxon>
        <taxon>Pentapetalae</taxon>
        <taxon>rosids</taxon>
        <taxon>fabids</taxon>
        <taxon>Cucurbitales</taxon>
        <taxon>Cucurbitaceae</taxon>
        <taxon>Momordiceae</taxon>
        <taxon>Momordica</taxon>
    </lineage>
</organism>
<dbReference type="InterPro" id="IPR016461">
    <property type="entry name" value="COMT-like"/>
</dbReference>
<dbReference type="PANTHER" id="PTHR11746">
    <property type="entry name" value="O-METHYLTRANSFERASE"/>
    <property type="match status" value="1"/>
</dbReference>
<evidence type="ECO:0000256" key="2">
    <source>
        <dbReference type="ARBA" id="ARBA00022679"/>
    </source>
</evidence>
<proteinExistence type="predicted"/>
<dbReference type="GeneID" id="111013391"/>
<dbReference type="PROSITE" id="PS51683">
    <property type="entry name" value="SAM_OMT_II"/>
    <property type="match status" value="1"/>
</dbReference>